<dbReference type="EMBL" id="CZPT02001188">
    <property type="protein sequence ID" value="SCU69246.1"/>
    <property type="molecule type" value="Genomic_DNA"/>
</dbReference>
<organism evidence="2 3">
    <name type="scientific">Trypanosoma equiperdum</name>
    <dbReference type="NCBI Taxonomy" id="5694"/>
    <lineage>
        <taxon>Eukaryota</taxon>
        <taxon>Discoba</taxon>
        <taxon>Euglenozoa</taxon>
        <taxon>Kinetoplastea</taxon>
        <taxon>Metakinetoplastina</taxon>
        <taxon>Trypanosomatida</taxon>
        <taxon>Trypanosomatidae</taxon>
        <taxon>Trypanosoma</taxon>
    </lineage>
</organism>
<comment type="caution">
    <text evidence="2">The sequence shown here is derived from an EMBL/GenBank/DDBJ whole genome shotgun (WGS) entry which is preliminary data.</text>
</comment>
<dbReference type="RefSeq" id="XP_067080245.1">
    <property type="nucleotide sequence ID" value="XM_067224144.1"/>
</dbReference>
<keyword evidence="1" id="KW-0812">Transmembrane</keyword>
<keyword evidence="3" id="KW-1185">Reference proteome</keyword>
<proteinExistence type="predicted"/>
<protein>
    <submittedName>
        <fullName evidence="2">Uncharacterized protein</fullName>
    </submittedName>
</protein>
<evidence type="ECO:0000313" key="2">
    <source>
        <dbReference type="EMBL" id="SCU69246.1"/>
    </source>
</evidence>
<sequence>MDDVKRKSAMLMTKGIIELRQSPPALVCTIRRFKHPMSGKEVTLYPVPNIAAPHYFRRVLDAHHLTNNFDKVLCEDGRLPFQAGTALARRHEVFKRLLPFLSLRPVVVNGDKFDGIVERDPLESRMAYQMLLDGADPPVDPRARRAIERIEGYADATKTVCPWGVYHLVYMTYRLRTLGYTVESEEELEVVGMKEVMVLGCFMGITTFWMMYALYRMLFGF</sequence>
<feature type="transmembrane region" description="Helical" evidence="1">
    <location>
        <begin position="196"/>
        <end position="215"/>
    </location>
</feature>
<dbReference type="VEuPathDB" id="TriTrypDB:TEOVI_000081200"/>
<dbReference type="AlphaFoldDB" id="A0A1G4IAG5"/>
<dbReference type="Proteomes" id="UP000195570">
    <property type="component" value="Unassembled WGS sequence"/>
</dbReference>
<evidence type="ECO:0000313" key="3">
    <source>
        <dbReference type="Proteomes" id="UP000195570"/>
    </source>
</evidence>
<evidence type="ECO:0000256" key="1">
    <source>
        <dbReference type="SAM" id="Phobius"/>
    </source>
</evidence>
<gene>
    <name evidence="2" type="ORF">TEOVI_000081200</name>
</gene>
<name>A0A1G4IAG5_TRYEQ</name>
<reference evidence="2" key="1">
    <citation type="submission" date="2016-09" db="EMBL/GenBank/DDBJ databases">
        <authorList>
            <person name="Hebert L."/>
            <person name="Moumen B."/>
        </authorList>
    </citation>
    <scope>NUCLEOTIDE SEQUENCE [LARGE SCALE GENOMIC DNA]</scope>
    <source>
        <strain evidence="2">OVI</strain>
    </source>
</reference>
<dbReference type="GeneID" id="92374752"/>
<accession>A0A1G4IAG5</accession>
<keyword evidence="1" id="KW-1133">Transmembrane helix</keyword>
<keyword evidence="1" id="KW-0472">Membrane</keyword>